<feature type="domain" description="SHSP" evidence="5">
    <location>
        <begin position="64"/>
        <end position="173"/>
    </location>
</feature>
<sequence>MSRYLIPFENPSASMNNLWDLWSDPWGPNFNAPARLFQQNFGVGLSDDDIFPFSRGWYLSPRRCGATPRETGLSQVLNDDKEFKVELDVTQFKPNEVSVKAVGNRVVVEGKHEEREDEHGLIQRHFKRTYLLPRDVDSAALKSSLSANGVLTIEAPKKAVESPAEKQIAVEVAGSEDTADSGDNAKRFSVLLIS</sequence>
<dbReference type="SUPFAM" id="SSF49764">
    <property type="entry name" value="HSP20-like chaperones"/>
    <property type="match status" value="1"/>
</dbReference>
<dbReference type="GO" id="GO:0051082">
    <property type="term" value="F:unfolded protein binding"/>
    <property type="evidence" value="ECO:0007669"/>
    <property type="project" value="TreeGrafter"/>
</dbReference>
<dbReference type="Pfam" id="PF00011">
    <property type="entry name" value="HSP20"/>
    <property type="match status" value="1"/>
</dbReference>
<dbReference type="InterPro" id="IPR002068">
    <property type="entry name" value="A-crystallin/Hsp20_dom"/>
</dbReference>
<feature type="binding site" evidence="2">
    <location>
        <position position="119"/>
    </location>
    <ligand>
        <name>Zn(2+)</name>
        <dbReference type="ChEBI" id="CHEBI:29105"/>
        <label>1</label>
    </ligand>
</feature>
<evidence type="ECO:0000256" key="2">
    <source>
        <dbReference type="PIRSR" id="PIRSR036514-1"/>
    </source>
</evidence>
<dbReference type="GO" id="GO:0046872">
    <property type="term" value="F:metal ion binding"/>
    <property type="evidence" value="ECO:0007669"/>
    <property type="project" value="UniProtKB-KW"/>
</dbReference>
<evidence type="ECO:0000259" key="5">
    <source>
        <dbReference type="PROSITE" id="PS01031"/>
    </source>
</evidence>
<dbReference type="CDD" id="cd06526">
    <property type="entry name" value="metazoan_ACD"/>
    <property type="match status" value="1"/>
</dbReference>
<evidence type="ECO:0000313" key="6">
    <source>
        <dbReference type="EMBL" id="KAK2193972.1"/>
    </source>
</evidence>
<dbReference type="InterPro" id="IPR008978">
    <property type="entry name" value="HSP20-like_chaperone"/>
</dbReference>
<comment type="caution">
    <text evidence="6">The sequence shown here is derived from an EMBL/GenBank/DDBJ whole genome shotgun (WGS) entry which is preliminary data.</text>
</comment>
<name>A0AAD9PFR1_RIDPI</name>
<organism evidence="6 7">
    <name type="scientific">Ridgeia piscesae</name>
    <name type="common">Tubeworm</name>
    <dbReference type="NCBI Taxonomy" id="27915"/>
    <lineage>
        <taxon>Eukaryota</taxon>
        <taxon>Metazoa</taxon>
        <taxon>Spiralia</taxon>
        <taxon>Lophotrochozoa</taxon>
        <taxon>Annelida</taxon>
        <taxon>Polychaeta</taxon>
        <taxon>Sedentaria</taxon>
        <taxon>Canalipalpata</taxon>
        <taxon>Sabellida</taxon>
        <taxon>Siboglinidae</taxon>
        <taxon>Ridgeia</taxon>
    </lineage>
</organism>
<dbReference type="PANTHER" id="PTHR45640:SF26">
    <property type="entry name" value="RE23625P"/>
    <property type="match status" value="1"/>
</dbReference>
<dbReference type="EMBL" id="JAODUO010000004">
    <property type="protein sequence ID" value="KAK2193972.1"/>
    <property type="molecule type" value="Genomic_DNA"/>
</dbReference>
<dbReference type="GO" id="GO:0005737">
    <property type="term" value="C:cytoplasm"/>
    <property type="evidence" value="ECO:0007669"/>
    <property type="project" value="TreeGrafter"/>
</dbReference>
<accession>A0AAD9PFR1</accession>
<dbReference type="PIRSF" id="PIRSF036514">
    <property type="entry name" value="Sm_HSP_B1"/>
    <property type="match status" value="1"/>
</dbReference>
<dbReference type="PANTHER" id="PTHR45640">
    <property type="entry name" value="HEAT SHOCK PROTEIN HSP-12.2-RELATED"/>
    <property type="match status" value="1"/>
</dbReference>
<dbReference type="Gene3D" id="2.60.40.790">
    <property type="match status" value="1"/>
</dbReference>
<dbReference type="GO" id="GO:0005634">
    <property type="term" value="C:nucleus"/>
    <property type="evidence" value="ECO:0007669"/>
    <property type="project" value="TreeGrafter"/>
</dbReference>
<feature type="binding site" evidence="2">
    <location>
        <position position="114"/>
    </location>
    <ligand>
        <name>Zn(2+)</name>
        <dbReference type="ChEBI" id="CHEBI:29105"/>
        <label>1</label>
    </ligand>
</feature>
<dbReference type="GO" id="GO:0009408">
    <property type="term" value="P:response to heat"/>
    <property type="evidence" value="ECO:0007669"/>
    <property type="project" value="TreeGrafter"/>
</dbReference>
<dbReference type="AlphaFoldDB" id="A0AAD9PFR1"/>
<proteinExistence type="inferred from homology"/>
<dbReference type="PRINTS" id="PR00299">
    <property type="entry name" value="ACRYSTALLIN"/>
</dbReference>
<keyword evidence="7" id="KW-1185">Reference proteome</keyword>
<dbReference type="InterPro" id="IPR001436">
    <property type="entry name" value="Alpha-crystallin/sHSP_animal"/>
</dbReference>
<evidence type="ECO:0000256" key="1">
    <source>
        <dbReference type="PIRNR" id="PIRNR036514"/>
    </source>
</evidence>
<feature type="binding site" evidence="2">
    <location>
        <position position="112"/>
    </location>
    <ligand>
        <name>Zn(2+)</name>
        <dbReference type="ChEBI" id="CHEBI:29105"/>
        <label>1</label>
    </ligand>
</feature>
<dbReference type="Proteomes" id="UP001209878">
    <property type="component" value="Unassembled WGS sequence"/>
</dbReference>
<dbReference type="InterPro" id="IPR055269">
    <property type="entry name" value="Alpha-crystallin/HSP_16"/>
</dbReference>
<keyword evidence="2" id="KW-0862">Zinc</keyword>
<comment type="similarity">
    <text evidence="1 3 4">Belongs to the small heat shock protein (HSP20) family.</text>
</comment>
<dbReference type="GO" id="GO:0043066">
    <property type="term" value="P:negative regulation of apoptotic process"/>
    <property type="evidence" value="ECO:0007669"/>
    <property type="project" value="TreeGrafter"/>
</dbReference>
<evidence type="ECO:0000313" key="7">
    <source>
        <dbReference type="Proteomes" id="UP001209878"/>
    </source>
</evidence>
<evidence type="ECO:0000256" key="4">
    <source>
        <dbReference type="RuleBase" id="RU003616"/>
    </source>
</evidence>
<protein>
    <recommendedName>
        <fullName evidence="5">SHSP domain-containing protein</fullName>
    </recommendedName>
</protein>
<keyword evidence="2" id="KW-0479">Metal-binding</keyword>
<dbReference type="PROSITE" id="PS01031">
    <property type="entry name" value="SHSP"/>
    <property type="match status" value="1"/>
</dbReference>
<evidence type="ECO:0000256" key="3">
    <source>
        <dbReference type="PROSITE-ProRule" id="PRU00285"/>
    </source>
</evidence>
<dbReference type="GO" id="GO:0042026">
    <property type="term" value="P:protein refolding"/>
    <property type="evidence" value="ECO:0007669"/>
    <property type="project" value="TreeGrafter"/>
</dbReference>
<gene>
    <name evidence="6" type="ORF">NP493_4g11050</name>
</gene>
<reference evidence="6" key="1">
    <citation type="journal article" date="2023" name="Mol. Biol. Evol.">
        <title>Third-Generation Sequencing Reveals the Adaptive Role of the Epigenome in Three Deep-Sea Polychaetes.</title>
        <authorList>
            <person name="Perez M."/>
            <person name="Aroh O."/>
            <person name="Sun Y."/>
            <person name="Lan Y."/>
            <person name="Juniper S.K."/>
            <person name="Young C.R."/>
            <person name="Angers B."/>
            <person name="Qian P.Y."/>
        </authorList>
    </citation>
    <scope>NUCLEOTIDE SEQUENCE</scope>
    <source>
        <strain evidence="6">R07B-5</strain>
    </source>
</reference>